<dbReference type="FunFam" id="1.10.132.60:FF:000007">
    <property type="entry name" value="DNA polymerase"/>
    <property type="match status" value="1"/>
</dbReference>
<dbReference type="InterPro" id="IPR056435">
    <property type="entry name" value="DPOD/Z_N"/>
</dbReference>
<feature type="compositionally biased region" description="Low complexity" evidence="21">
    <location>
        <begin position="761"/>
        <end position="774"/>
    </location>
</feature>
<evidence type="ECO:0000259" key="22">
    <source>
        <dbReference type="Pfam" id="PF00136"/>
    </source>
</evidence>
<feature type="domain" description="C4-type zinc-finger of DNA polymerase delta" evidence="24">
    <location>
        <begin position="1872"/>
        <end position="1941"/>
    </location>
</feature>
<comment type="subcellular location">
    <subcellularLocation>
        <location evidence="2 20">Nucleus</location>
    </subcellularLocation>
</comment>
<dbReference type="GO" id="GO:0003677">
    <property type="term" value="F:DNA binding"/>
    <property type="evidence" value="ECO:0007669"/>
    <property type="project" value="UniProtKB-KW"/>
</dbReference>
<evidence type="ECO:0000256" key="12">
    <source>
        <dbReference type="ARBA" id="ARBA00022932"/>
    </source>
</evidence>
<feature type="compositionally biased region" description="Basic and acidic residues" evidence="21">
    <location>
        <begin position="502"/>
        <end position="518"/>
    </location>
</feature>
<evidence type="ECO:0000256" key="21">
    <source>
        <dbReference type="SAM" id="MobiDB-lite"/>
    </source>
</evidence>
<dbReference type="FunFam" id="3.30.342.10:FF:000018">
    <property type="entry name" value="DNA polymerase"/>
    <property type="match status" value="1"/>
</dbReference>
<feature type="domain" description="DNA polymerase delta/zeta catalytic subunit N-terminal" evidence="25">
    <location>
        <begin position="241"/>
        <end position="322"/>
    </location>
</feature>
<feature type="compositionally biased region" description="Acidic residues" evidence="21">
    <location>
        <begin position="738"/>
        <end position="760"/>
    </location>
</feature>
<evidence type="ECO:0000256" key="3">
    <source>
        <dbReference type="ARBA" id="ARBA00005755"/>
    </source>
</evidence>
<feature type="compositionally biased region" description="Low complexity" evidence="21">
    <location>
        <begin position="121"/>
        <end position="131"/>
    </location>
</feature>
<evidence type="ECO:0000259" key="26">
    <source>
        <dbReference type="Pfam" id="PF24065"/>
    </source>
</evidence>
<evidence type="ECO:0000256" key="5">
    <source>
        <dbReference type="ARBA" id="ARBA00022679"/>
    </source>
</evidence>
<feature type="domain" description="DNA-directed DNA polymerase family B exonuclease" evidence="23">
    <location>
        <begin position="1119"/>
        <end position="1313"/>
    </location>
</feature>
<dbReference type="InterPro" id="IPR025687">
    <property type="entry name" value="Znf-C4pol"/>
</dbReference>
<evidence type="ECO:0000256" key="13">
    <source>
        <dbReference type="ARBA" id="ARBA00023004"/>
    </source>
</evidence>
<dbReference type="GO" id="GO:0000166">
    <property type="term" value="F:nucleotide binding"/>
    <property type="evidence" value="ECO:0007669"/>
    <property type="project" value="InterPro"/>
</dbReference>
<dbReference type="InterPro" id="IPR023211">
    <property type="entry name" value="DNA_pol_palm_dom_sf"/>
</dbReference>
<dbReference type="InterPro" id="IPR056447">
    <property type="entry name" value="REV3_N"/>
</dbReference>
<keyword evidence="5 20" id="KW-0808">Transferase</keyword>
<proteinExistence type="inferred from homology"/>
<evidence type="ECO:0000256" key="15">
    <source>
        <dbReference type="ARBA" id="ARBA00023125"/>
    </source>
</evidence>
<dbReference type="SUPFAM" id="SSF56672">
    <property type="entry name" value="DNA/RNA polymerases"/>
    <property type="match status" value="1"/>
</dbReference>
<dbReference type="GO" id="GO:0051539">
    <property type="term" value="F:4 iron, 4 sulfur cluster binding"/>
    <property type="evidence" value="ECO:0007669"/>
    <property type="project" value="UniProtKB-KW"/>
</dbReference>
<keyword evidence="17 20" id="KW-0539">Nucleus</keyword>
<dbReference type="GO" id="GO:0006260">
    <property type="term" value="P:DNA replication"/>
    <property type="evidence" value="ECO:0007669"/>
    <property type="project" value="UniProtKB-KW"/>
</dbReference>
<evidence type="ECO:0000256" key="1">
    <source>
        <dbReference type="ARBA" id="ARBA00001966"/>
    </source>
</evidence>
<dbReference type="SUPFAM" id="SSF53098">
    <property type="entry name" value="Ribonuclease H-like"/>
    <property type="match status" value="1"/>
</dbReference>
<dbReference type="Pfam" id="PF03104">
    <property type="entry name" value="DNA_pol_B_exo1"/>
    <property type="match status" value="1"/>
</dbReference>
<keyword evidence="13 20" id="KW-0408">Iron</keyword>
<keyword evidence="10 20" id="KW-0863">Zinc-finger</keyword>
<evidence type="ECO:0000256" key="8">
    <source>
        <dbReference type="ARBA" id="ARBA00022723"/>
    </source>
</evidence>
<feature type="region of interest" description="Disordered" evidence="21">
    <location>
        <begin position="482"/>
        <end position="518"/>
    </location>
</feature>
<feature type="region of interest" description="Disordered" evidence="21">
    <location>
        <begin position="43"/>
        <end position="84"/>
    </location>
</feature>
<dbReference type="FunFam" id="1.10.287.690:FF:000002">
    <property type="entry name" value="DNA polymerase zeta"/>
    <property type="match status" value="1"/>
</dbReference>
<feature type="region of interest" description="Disordered" evidence="21">
    <location>
        <begin position="110"/>
        <end position="154"/>
    </location>
</feature>
<evidence type="ECO:0000259" key="23">
    <source>
        <dbReference type="Pfam" id="PF03104"/>
    </source>
</evidence>
<dbReference type="FunFam" id="3.30.420.10:FF:000024">
    <property type="entry name" value="DNA polymerase zeta catalytic subunit"/>
    <property type="match status" value="1"/>
</dbReference>
<feature type="region of interest" description="Disordered" evidence="21">
    <location>
        <begin position="675"/>
        <end position="706"/>
    </location>
</feature>
<evidence type="ECO:0000313" key="27">
    <source>
        <dbReference type="EMBL" id="CAD6902765.1"/>
    </source>
</evidence>
<dbReference type="CDD" id="cd05778">
    <property type="entry name" value="DNA_polB_zeta_exo"/>
    <property type="match status" value="1"/>
</dbReference>
<keyword evidence="14 20" id="KW-0411">Iron-sulfur</keyword>
<dbReference type="InterPro" id="IPR043502">
    <property type="entry name" value="DNA/RNA_pol_sf"/>
</dbReference>
<dbReference type="Pfam" id="PF14260">
    <property type="entry name" value="zf-C4pol"/>
    <property type="match status" value="1"/>
</dbReference>
<evidence type="ECO:0000256" key="6">
    <source>
        <dbReference type="ARBA" id="ARBA00022695"/>
    </source>
</evidence>
<dbReference type="GO" id="GO:0016035">
    <property type="term" value="C:zeta DNA polymerase complex"/>
    <property type="evidence" value="ECO:0007669"/>
    <property type="project" value="InterPro"/>
</dbReference>
<dbReference type="Gene3D" id="3.30.420.10">
    <property type="entry name" value="Ribonuclease H-like superfamily/Ribonuclease H"/>
    <property type="match status" value="1"/>
</dbReference>
<evidence type="ECO:0000256" key="17">
    <source>
        <dbReference type="ARBA" id="ARBA00023242"/>
    </source>
</evidence>
<evidence type="ECO:0000259" key="24">
    <source>
        <dbReference type="Pfam" id="PF14260"/>
    </source>
</evidence>
<keyword evidence="8 20" id="KW-0479">Metal-binding</keyword>
<dbReference type="PRINTS" id="PR00106">
    <property type="entry name" value="DNAPOLB"/>
</dbReference>
<evidence type="ECO:0000256" key="16">
    <source>
        <dbReference type="ARBA" id="ARBA00023204"/>
    </source>
</evidence>
<evidence type="ECO:0000256" key="19">
    <source>
        <dbReference type="ARBA" id="ARBA00066055"/>
    </source>
</evidence>
<keyword evidence="28" id="KW-1185">Reference proteome</keyword>
<reference evidence="27 28" key="1">
    <citation type="submission" date="2020-10" db="EMBL/GenBank/DDBJ databases">
        <authorList>
            <person name="Sedaghatjoo S."/>
        </authorList>
    </citation>
    <scope>NUCLEOTIDE SEQUENCE [LARGE SCALE GENOMIC DNA]</scope>
    <source>
        <strain evidence="27 28">LLFL</strain>
    </source>
</reference>
<keyword evidence="12 20" id="KW-0239">DNA-directed DNA polymerase</keyword>
<feature type="compositionally biased region" description="Low complexity" evidence="21">
    <location>
        <begin position="43"/>
        <end position="55"/>
    </location>
</feature>
<keyword evidence="16" id="KW-0234">DNA repair</keyword>
<dbReference type="Gene3D" id="1.10.287.690">
    <property type="entry name" value="Helix hairpin bin"/>
    <property type="match status" value="1"/>
</dbReference>
<feature type="region of interest" description="Disordered" evidence="21">
    <location>
        <begin position="1018"/>
        <end position="1046"/>
    </location>
</feature>
<accession>A0A9N8L8I3</accession>
<evidence type="ECO:0000256" key="20">
    <source>
        <dbReference type="RuleBase" id="RU000442"/>
    </source>
</evidence>
<comment type="cofactor">
    <cofactor evidence="1 20">
        <name>[4Fe-4S] cluster</name>
        <dbReference type="ChEBI" id="CHEBI:49883"/>
    </cofactor>
</comment>
<keyword evidence="7 20" id="KW-0235">DNA replication</keyword>
<dbReference type="Pfam" id="PF24055">
    <property type="entry name" value="POL3_N"/>
    <property type="match status" value="1"/>
</dbReference>
<dbReference type="PANTHER" id="PTHR45812">
    <property type="entry name" value="DNA POLYMERASE ZETA CATALYTIC SUBUNIT"/>
    <property type="match status" value="1"/>
</dbReference>
<dbReference type="Pfam" id="PF24065">
    <property type="entry name" value="REV3_N"/>
    <property type="match status" value="1"/>
</dbReference>
<dbReference type="InterPro" id="IPR006133">
    <property type="entry name" value="DNA-dir_DNA_pol_B_exonuc"/>
</dbReference>
<feature type="compositionally biased region" description="Basic and acidic residues" evidence="21">
    <location>
        <begin position="63"/>
        <end position="73"/>
    </location>
</feature>
<feature type="domain" description="DNA polymerase zeta catalytic subunit N-terminal" evidence="26">
    <location>
        <begin position="185"/>
        <end position="240"/>
    </location>
</feature>
<dbReference type="GO" id="GO:0003887">
    <property type="term" value="F:DNA-directed DNA polymerase activity"/>
    <property type="evidence" value="ECO:0007669"/>
    <property type="project" value="UniProtKB-KW"/>
</dbReference>
<dbReference type="EC" id="2.7.7.7" evidence="20"/>
<dbReference type="InterPro" id="IPR036397">
    <property type="entry name" value="RNaseH_sf"/>
</dbReference>
<dbReference type="GO" id="GO:0000724">
    <property type="term" value="P:double-strand break repair via homologous recombination"/>
    <property type="evidence" value="ECO:0007669"/>
    <property type="project" value="TreeGrafter"/>
</dbReference>
<evidence type="ECO:0000256" key="9">
    <source>
        <dbReference type="ARBA" id="ARBA00022763"/>
    </source>
</evidence>
<feature type="compositionally biased region" description="Low complexity" evidence="21">
    <location>
        <begin position="899"/>
        <end position="918"/>
    </location>
</feature>
<comment type="catalytic activity">
    <reaction evidence="18 20">
        <text>DNA(n) + a 2'-deoxyribonucleoside 5'-triphosphate = DNA(n+1) + diphosphate</text>
        <dbReference type="Rhea" id="RHEA:22508"/>
        <dbReference type="Rhea" id="RHEA-COMP:17339"/>
        <dbReference type="Rhea" id="RHEA-COMP:17340"/>
        <dbReference type="ChEBI" id="CHEBI:33019"/>
        <dbReference type="ChEBI" id="CHEBI:61560"/>
        <dbReference type="ChEBI" id="CHEBI:173112"/>
        <dbReference type="EC" id="2.7.7.7"/>
    </reaction>
</comment>
<protein>
    <recommendedName>
        <fullName evidence="20">DNA polymerase</fullName>
        <ecNumber evidence="20">2.7.7.7</ecNumber>
    </recommendedName>
</protein>
<keyword evidence="6 20" id="KW-0548">Nucleotidyltransferase</keyword>
<dbReference type="Gene3D" id="3.90.1600.10">
    <property type="entry name" value="Palm domain of DNA polymerase"/>
    <property type="match status" value="1"/>
</dbReference>
<evidence type="ECO:0000256" key="4">
    <source>
        <dbReference type="ARBA" id="ARBA00022485"/>
    </source>
</evidence>
<comment type="caution">
    <text evidence="27">The sequence shown here is derived from an EMBL/GenBank/DDBJ whole genome shotgun (WGS) entry which is preliminary data.</text>
</comment>
<dbReference type="Proteomes" id="UP000836404">
    <property type="component" value="Unassembled WGS sequence"/>
</dbReference>
<comment type="subunit">
    <text evidence="19">Forms DNA polymerase zeta with REV7.</text>
</comment>
<feature type="compositionally biased region" description="Polar residues" evidence="21">
    <location>
        <begin position="678"/>
        <end position="689"/>
    </location>
</feature>
<feature type="region of interest" description="Disordered" evidence="21">
    <location>
        <begin position="732"/>
        <end position="927"/>
    </location>
</feature>
<keyword evidence="11 20" id="KW-0862">Zinc</keyword>
<keyword evidence="15 20" id="KW-0238">DNA-binding</keyword>
<evidence type="ECO:0000256" key="7">
    <source>
        <dbReference type="ARBA" id="ARBA00022705"/>
    </source>
</evidence>
<evidence type="ECO:0000256" key="11">
    <source>
        <dbReference type="ARBA" id="ARBA00022833"/>
    </source>
</evidence>
<dbReference type="InterPro" id="IPR006172">
    <property type="entry name" value="DNA-dir_DNA_pol_B"/>
</dbReference>
<gene>
    <name evidence="27" type="ORF">JKILLFL_G4151</name>
</gene>
<dbReference type="EMBL" id="CAJHJF010000517">
    <property type="protein sequence ID" value="CAD6902765.1"/>
    <property type="molecule type" value="Genomic_DNA"/>
</dbReference>
<dbReference type="PANTHER" id="PTHR45812:SF1">
    <property type="entry name" value="DNA POLYMERASE ZETA CATALYTIC SUBUNIT"/>
    <property type="match status" value="1"/>
</dbReference>
<dbReference type="GO" id="GO:0005634">
    <property type="term" value="C:nucleus"/>
    <property type="evidence" value="ECO:0007669"/>
    <property type="project" value="UniProtKB-SubCell"/>
</dbReference>
<dbReference type="SMART" id="SM00486">
    <property type="entry name" value="POLBc"/>
    <property type="match status" value="1"/>
</dbReference>
<sequence>MPNRVLQHSSSSVKTAWAALDLAAEEVDALLMATRQALDMTASRAAPNGAPASAPSGPPPIAMHDHEPADHNMHAQSGVRSRGSYIDQEGLKESSSLGAAAQRAPTVYSRDFGASRPNSMPAIAPDAAPPANTRNLGGNSDSTPSTSQKSAAREAAVAASAAAAKAPSLSSAPPASTTSSYEPLFRLRLLNIDHILAKPLPSFDRITSPFAPSRKPLWRVPVLRLFGATPAGQRVCAHIHGIFPYLYVAYNGSLDPKAVLGYIDRLGKLLNNALAVTQSLKRQDMPYYCGIAAINLVKGVPFYGYHVGWSYFLKISFINPQHSGRLIAMLESGRIMSTYFTVFEGHIRYQLQFMLDYNLLGCAYVDFEDVLFRLPVPSVDEHADLMSQPSMQSLLWNERTIPPRCLPQPSSYSLPGIESVQPPRSSFCTLELDASSQSILNRRLIRPRPIHRSFGEAAHSKAHSQGSLEKLVPSLNGLWHEESQRRRAAGLPPSIPTPQTLGDDRVDPNNEQRGKWQDEQRLYSLLDNKMRQDQASLENNKAKPNDFLKRHDMDRFILTTFESVEAFQLENVHGARKKKMWRAPSPTLAPRTQLQGQNGLPAGSAEGTIAVDISKLSGTDTATSAGSEEQPLLSQERFEASKVYDLTHLHSRSSGEEEEDAMYAVPASMPALEKNGDQAAQSGASNGSLVQDPRDGTADGDDEGDDDVAFFASQYFKQAVAAQDLEVERTLLGLEGQEGIEEGAPAEDDEDEQADADEDTPTPTRASTSGTPTRGSRRYRGGRSMGEGAMWGPPPGPTPPSGQSSSRKQSTFPESMKRKADADGTSTGARRRTVTFEATPTQADQLADAATEEENGDFPGTPSKRRGNESDLYLEPVLEPSPPRRKPEVPWQPSSVLKTPRTSSSFPSTSQASQTDTDGTGHGKDDGKAQLAASTIFTFAVPPPTRFEVVNSFGFFGLPSVEYRDPYYSDPKDVPALPRQYAGKLFRFQSVTLPYLREFRHDEAAELDDFVVQGMQRGAAAPRKSSDRYADAGPNSSPSNARGRLIGKGDQAETVLKAASRLQTDLARHTWQFGLPPPTRHSTLEWSAEEHVSRKEEQKRKQKLFQSQIAKGTPGSFGFKISQQPGAAKSVDRDKQHMTVLVIEVHVCTRGDLLPDPQQDEISAILYNFKSEGDDGDLMPASRSGAIMLRPEHFHPHRLALPCDDVFVFDTELEVLTTLVDVVRELDPEILAGYEIHNASWGYVAERAHKHFEFNIVPELGRIKDETIGGELNSAGYDFAHSSSLRVTGRHVLNIWRLMRGEMALNTYTFENVVYHLLHKRVPKFSHATLTDYHRSPHAELFCRPLRYWLERIQMVQALVEESDLVFRTAEFARVYGIDFFSVINRGSQFKVESVMLRIAKPESFVLLSPNIKQRANQNAIECFPLVMEPKSAFYKGPLLVLDFQSLYPSLMIAYNICYSTCLGRVEPYKGTSKLGCTEYDPQPGALTLAQDRTHVSPNGMIYVKQDVRKSLLAKMLGEILDTRVMVKNSMKGMKNDKAFQRQQNARQLSLKLLANVTYGYTSATWSGRMPCVEIADSIVQYGRETLENSIKTIHSTSEWDAEVVYGDTDSLFIYLPGRSKAEAFRIGQEIADKITSLNPRPIKLKFEKVYLPCVLLAKKRYVGFKYESLAEKEAVFDAKGIETVRRDGHAALQRMLETCIRLLFTTQDLTLVKEYCQQQWRKILDGRISIHDFIFAKEVRLGNYSEKGVPPPGAVVATRKLLMDRRAEPQHAERVPYVISQGAPGAKLNDQAVPPEVMLQNPSLRINAMYYITRTLIPPLSRVFQLLGADVGSWFRDMPHGLKRADVPLVFGAAGRSARSTVSDHFRQEVCLVCGYNSESDVCIDCQTDPNLSQHTLHSRLHLSEARQAAVVQVCATCSSLPAAEASPCVNVDCPVLYSRAKIVGEVEKARMLVGEMEGDEFSMERGQLVAQAWEELPPA</sequence>
<evidence type="ECO:0000259" key="25">
    <source>
        <dbReference type="Pfam" id="PF24055"/>
    </source>
</evidence>
<evidence type="ECO:0000256" key="10">
    <source>
        <dbReference type="ARBA" id="ARBA00022771"/>
    </source>
</evidence>
<keyword evidence="9" id="KW-0227">DNA damage</keyword>
<evidence type="ECO:0000313" key="28">
    <source>
        <dbReference type="Proteomes" id="UP000836404"/>
    </source>
</evidence>
<name>A0A9N8L8I3_9BASI</name>
<dbReference type="InterPro" id="IPR017964">
    <property type="entry name" value="DNA-dir_DNA_pol_B_CS"/>
</dbReference>
<organism evidence="27 28">
    <name type="scientific">Tilletia laevis</name>
    <dbReference type="NCBI Taxonomy" id="157183"/>
    <lineage>
        <taxon>Eukaryota</taxon>
        <taxon>Fungi</taxon>
        <taxon>Dikarya</taxon>
        <taxon>Basidiomycota</taxon>
        <taxon>Ustilaginomycotina</taxon>
        <taxon>Exobasidiomycetes</taxon>
        <taxon>Tilletiales</taxon>
        <taxon>Tilletiaceae</taxon>
        <taxon>Tilletia</taxon>
    </lineage>
</organism>
<dbReference type="Gene3D" id="3.30.342.10">
    <property type="entry name" value="DNA Polymerase, chain B, domain 1"/>
    <property type="match status" value="1"/>
</dbReference>
<dbReference type="GO" id="GO:0042276">
    <property type="term" value="P:error-prone translesion synthesis"/>
    <property type="evidence" value="ECO:0007669"/>
    <property type="project" value="TreeGrafter"/>
</dbReference>
<dbReference type="PROSITE" id="PS00116">
    <property type="entry name" value="DNA_POLYMERASE_B"/>
    <property type="match status" value="1"/>
</dbReference>
<evidence type="ECO:0000256" key="18">
    <source>
        <dbReference type="ARBA" id="ARBA00049244"/>
    </source>
</evidence>
<evidence type="ECO:0000256" key="2">
    <source>
        <dbReference type="ARBA" id="ARBA00004123"/>
    </source>
</evidence>
<keyword evidence="4 20" id="KW-0004">4Fe-4S</keyword>
<dbReference type="Gene3D" id="1.10.132.60">
    <property type="entry name" value="DNA polymerase family B, C-terminal domain"/>
    <property type="match status" value="1"/>
</dbReference>
<dbReference type="InterPro" id="IPR042087">
    <property type="entry name" value="DNA_pol_B_thumb"/>
</dbReference>
<dbReference type="CDD" id="cd05534">
    <property type="entry name" value="POLBc_zeta"/>
    <property type="match status" value="1"/>
</dbReference>
<dbReference type="Pfam" id="PF00136">
    <property type="entry name" value="DNA_pol_B"/>
    <property type="match status" value="1"/>
</dbReference>
<feature type="domain" description="DNA-directed DNA polymerase family B multifunctional" evidence="22">
    <location>
        <begin position="1380"/>
        <end position="1826"/>
    </location>
</feature>
<comment type="similarity">
    <text evidence="3 20">Belongs to the DNA polymerase type-B family.</text>
</comment>
<dbReference type="InterPro" id="IPR006134">
    <property type="entry name" value="DNA-dir_DNA_pol_B_multi_dom"/>
</dbReference>
<dbReference type="InterPro" id="IPR012337">
    <property type="entry name" value="RNaseH-like_sf"/>
</dbReference>
<feature type="region of interest" description="Disordered" evidence="21">
    <location>
        <begin position="578"/>
        <end position="603"/>
    </location>
</feature>
<evidence type="ECO:0000256" key="14">
    <source>
        <dbReference type="ARBA" id="ARBA00023014"/>
    </source>
</evidence>
<dbReference type="GO" id="GO:0008270">
    <property type="term" value="F:zinc ion binding"/>
    <property type="evidence" value="ECO:0007669"/>
    <property type="project" value="UniProtKB-KW"/>
</dbReference>
<feature type="compositionally biased region" description="Polar residues" evidence="21">
    <location>
        <begin position="132"/>
        <end position="149"/>
    </location>
</feature>
<dbReference type="InterPro" id="IPR030559">
    <property type="entry name" value="PolZ_Rev3"/>
</dbReference>